<dbReference type="Proteomes" id="UP001341840">
    <property type="component" value="Unassembled WGS sequence"/>
</dbReference>
<accession>A0ABU6RKI2</accession>
<comment type="subcellular location">
    <subcellularLocation>
        <location evidence="1">Nucleus</location>
    </subcellularLocation>
    <subcellularLocation>
        <location evidence="1">Cytoplasm</location>
    </subcellularLocation>
    <text evidence="1">Shuttles between the nucleus and the cytoplasm.</text>
</comment>
<keyword evidence="1" id="KW-0694">RNA-binding</keyword>
<keyword evidence="1" id="KW-0539">Nucleus</keyword>
<keyword evidence="2" id="KW-0812">Transmembrane</keyword>
<evidence type="ECO:0000256" key="2">
    <source>
        <dbReference type="SAM" id="Phobius"/>
    </source>
</evidence>
<gene>
    <name evidence="3" type="ORF">PIB30_059168</name>
</gene>
<evidence type="ECO:0000313" key="4">
    <source>
        <dbReference type="Proteomes" id="UP001341840"/>
    </source>
</evidence>
<keyword evidence="1" id="KW-0820">tRNA-binding</keyword>
<comment type="similarity">
    <text evidence="1">Belongs to the exportin family.</text>
</comment>
<dbReference type="PANTHER" id="PTHR15952">
    <property type="entry name" value="EXPORTIN-T/LOS1"/>
    <property type="match status" value="1"/>
</dbReference>
<reference evidence="3 4" key="1">
    <citation type="journal article" date="2023" name="Plants (Basel)">
        <title>Bridging the Gap: Combining Genomics and Transcriptomics Approaches to Understand Stylosanthes scabra, an Orphan Legume from the Brazilian Caatinga.</title>
        <authorList>
            <person name="Ferreira-Neto J.R.C."/>
            <person name="da Silva M.D."/>
            <person name="Binneck E."/>
            <person name="de Melo N.F."/>
            <person name="da Silva R.H."/>
            <person name="de Melo A.L.T.M."/>
            <person name="Pandolfi V."/>
            <person name="Bustamante F.O."/>
            <person name="Brasileiro-Vidal A.C."/>
            <person name="Benko-Iseppon A.M."/>
        </authorList>
    </citation>
    <scope>NUCLEOTIDE SEQUENCE [LARGE SCALE GENOMIC DNA]</scope>
    <source>
        <tissue evidence="3">Leaves</tissue>
    </source>
</reference>
<feature type="transmembrane region" description="Helical" evidence="2">
    <location>
        <begin position="59"/>
        <end position="78"/>
    </location>
</feature>
<proteinExistence type="inferred from homology"/>
<organism evidence="3 4">
    <name type="scientific">Stylosanthes scabra</name>
    <dbReference type="NCBI Taxonomy" id="79078"/>
    <lineage>
        <taxon>Eukaryota</taxon>
        <taxon>Viridiplantae</taxon>
        <taxon>Streptophyta</taxon>
        <taxon>Embryophyta</taxon>
        <taxon>Tracheophyta</taxon>
        <taxon>Spermatophyta</taxon>
        <taxon>Magnoliopsida</taxon>
        <taxon>eudicotyledons</taxon>
        <taxon>Gunneridae</taxon>
        <taxon>Pentapetalae</taxon>
        <taxon>rosids</taxon>
        <taxon>fabids</taxon>
        <taxon>Fabales</taxon>
        <taxon>Fabaceae</taxon>
        <taxon>Papilionoideae</taxon>
        <taxon>50 kb inversion clade</taxon>
        <taxon>dalbergioids sensu lato</taxon>
        <taxon>Dalbergieae</taxon>
        <taxon>Pterocarpus clade</taxon>
        <taxon>Stylosanthes</taxon>
    </lineage>
</organism>
<keyword evidence="2" id="KW-1133">Transmembrane helix</keyword>
<dbReference type="Gene3D" id="1.25.10.10">
    <property type="entry name" value="Leucine-rich Repeat Variant"/>
    <property type="match status" value="1"/>
</dbReference>
<keyword evidence="1" id="KW-0963">Cytoplasm</keyword>
<sequence length="80" mass="8582">MHEEVLAAGVDDRLRGPAIKCLAAVVSKRMEPQSKLALLQSLQISRVFGLVVDDGNAELVSYVAVLLTGYATMLLVALNE</sequence>
<dbReference type="InterPro" id="IPR011989">
    <property type="entry name" value="ARM-like"/>
</dbReference>
<dbReference type="PANTHER" id="PTHR15952:SF11">
    <property type="entry name" value="EXPORTIN-T"/>
    <property type="match status" value="1"/>
</dbReference>
<dbReference type="EMBL" id="JASCZI010030714">
    <property type="protein sequence ID" value="MED6124470.1"/>
    <property type="molecule type" value="Genomic_DNA"/>
</dbReference>
<comment type="function">
    <text evidence="1">tRNA nucleus export receptor which facilitates tRNA translocation across the nuclear pore complex.</text>
</comment>
<keyword evidence="2" id="KW-0472">Membrane</keyword>
<evidence type="ECO:0000256" key="1">
    <source>
        <dbReference type="RuleBase" id="RU366037"/>
    </source>
</evidence>
<keyword evidence="1" id="KW-0813">Transport</keyword>
<name>A0ABU6RKI2_9FABA</name>
<keyword evidence="4" id="KW-1185">Reference proteome</keyword>
<protein>
    <recommendedName>
        <fullName evidence="1">Exportin-T</fullName>
    </recommendedName>
    <alternativeName>
        <fullName evidence="1">Exportin(tRNA)</fullName>
    </alternativeName>
    <alternativeName>
        <fullName evidence="1">tRNA exportin</fullName>
    </alternativeName>
</protein>
<evidence type="ECO:0000313" key="3">
    <source>
        <dbReference type="EMBL" id="MED6124470.1"/>
    </source>
</evidence>
<comment type="caution">
    <text evidence="3">The sequence shown here is derived from an EMBL/GenBank/DDBJ whole genome shotgun (WGS) entry which is preliminary data.</text>
</comment>
<dbReference type="InterPro" id="IPR040017">
    <property type="entry name" value="XPOT"/>
</dbReference>